<dbReference type="AlphaFoldDB" id="A0A1G8VK71"/>
<keyword evidence="3" id="KW-1185">Reference proteome</keyword>
<feature type="region of interest" description="Disordered" evidence="1">
    <location>
        <begin position="115"/>
        <end position="150"/>
    </location>
</feature>
<dbReference type="EMBL" id="FNFM01000001">
    <property type="protein sequence ID" value="SDJ66359.1"/>
    <property type="molecule type" value="Genomic_DNA"/>
</dbReference>
<proteinExistence type="predicted"/>
<dbReference type="OrthoDB" id="9880961at2"/>
<gene>
    <name evidence="2" type="ORF">SAMN04487820_101136</name>
</gene>
<organism evidence="2 3">
    <name type="scientific">Actinopolyspora mzabensis</name>
    <dbReference type="NCBI Taxonomy" id="995066"/>
    <lineage>
        <taxon>Bacteria</taxon>
        <taxon>Bacillati</taxon>
        <taxon>Actinomycetota</taxon>
        <taxon>Actinomycetes</taxon>
        <taxon>Actinopolysporales</taxon>
        <taxon>Actinopolysporaceae</taxon>
        <taxon>Actinopolyspora</taxon>
    </lineage>
</organism>
<dbReference type="Proteomes" id="UP000199213">
    <property type="component" value="Unassembled WGS sequence"/>
</dbReference>
<evidence type="ECO:0000313" key="3">
    <source>
        <dbReference type="Proteomes" id="UP000199213"/>
    </source>
</evidence>
<protein>
    <submittedName>
        <fullName evidence="2">Uncharacterized protein</fullName>
    </submittedName>
</protein>
<sequence>MSSFSERLRAVEDRYQQGAAEFERMRQEHESSLREARENYPPLTERQNEELAEYYRSGQAGAELRRLQLMVDRGEVTWGEIKRGECDPEWTEAYYASFEEGGRLLRAAVEGEPVERYLPQESPAEKSPAEEPISDDEYFENQSFLRDDRW</sequence>
<evidence type="ECO:0000313" key="2">
    <source>
        <dbReference type="EMBL" id="SDJ66359.1"/>
    </source>
</evidence>
<accession>A0A1G8VK71</accession>
<feature type="region of interest" description="Disordered" evidence="1">
    <location>
        <begin position="19"/>
        <end position="47"/>
    </location>
</feature>
<evidence type="ECO:0000256" key="1">
    <source>
        <dbReference type="SAM" id="MobiDB-lite"/>
    </source>
</evidence>
<name>A0A1G8VK71_ACTMZ</name>
<reference evidence="3" key="1">
    <citation type="submission" date="2016-10" db="EMBL/GenBank/DDBJ databases">
        <authorList>
            <person name="Varghese N."/>
            <person name="Submissions S."/>
        </authorList>
    </citation>
    <scope>NUCLEOTIDE SEQUENCE [LARGE SCALE GENOMIC DNA]</scope>
    <source>
        <strain evidence="3">DSM 45460</strain>
    </source>
</reference>
<feature type="compositionally biased region" description="Basic and acidic residues" evidence="1">
    <location>
        <begin position="19"/>
        <end position="38"/>
    </location>
</feature>
<dbReference type="RefSeq" id="WP_092625321.1">
    <property type="nucleotide sequence ID" value="NZ_FNFM01000001.1"/>
</dbReference>